<dbReference type="InterPro" id="IPR036875">
    <property type="entry name" value="Znf_CCHC_sf"/>
</dbReference>
<accession>A0ABM1EP74</accession>
<dbReference type="Proteomes" id="UP000695022">
    <property type="component" value="Unplaced"/>
</dbReference>
<dbReference type="InterPro" id="IPR043502">
    <property type="entry name" value="DNA/RNA_pol_sf"/>
</dbReference>
<evidence type="ECO:0000256" key="1">
    <source>
        <dbReference type="PROSITE-ProRule" id="PRU00047"/>
    </source>
</evidence>
<dbReference type="CDD" id="cd01644">
    <property type="entry name" value="RT_pepA17"/>
    <property type="match status" value="1"/>
</dbReference>
<keyword evidence="4" id="KW-1185">Reference proteome</keyword>
<keyword evidence="1" id="KW-0863">Zinc-finger</keyword>
<dbReference type="InterPro" id="IPR001878">
    <property type="entry name" value="Znf_CCHC"/>
</dbReference>
<organism evidence="4 5">
    <name type="scientific">Priapulus caudatus</name>
    <name type="common">Priapulid worm</name>
    <dbReference type="NCBI Taxonomy" id="37621"/>
    <lineage>
        <taxon>Eukaryota</taxon>
        <taxon>Metazoa</taxon>
        <taxon>Ecdysozoa</taxon>
        <taxon>Scalidophora</taxon>
        <taxon>Priapulida</taxon>
        <taxon>Priapulimorpha</taxon>
        <taxon>Priapulimorphida</taxon>
        <taxon>Priapulidae</taxon>
        <taxon>Priapulus</taxon>
    </lineage>
</organism>
<dbReference type="PROSITE" id="PS50158">
    <property type="entry name" value="ZF_CCHC"/>
    <property type="match status" value="1"/>
</dbReference>
<gene>
    <name evidence="5" type="primary">LOC106814210</name>
</gene>
<dbReference type="InterPro" id="IPR043128">
    <property type="entry name" value="Rev_trsase/Diguanyl_cyclase"/>
</dbReference>
<keyword evidence="1" id="KW-0862">Zinc</keyword>
<dbReference type="PANTHER" id="PTHR47331:SF5">
    <property type="entry name" value="RIBONUCLEASE H"/>
    <property type="match status" value="1"/>
</dbReference>
<dbReference type="SUPFAM" id="SSF56672">
    <property type="entry name" value="DNA/RNA polymerases"/>
    <property type="match status" value="1"/>
</dbReference>
<dbReference type="InterPro" id="IPR008042">
    <property type="entry name" value="Retrotrans_Pao"/>
</dbReference>
<dbReference type="Gene3D" id="3.30.70.270">
    <property type="match status" value="1"/>
</dbReference>
<dbReference type="SUPFAM" id="SSF57756">
    <property type="entry name" value="Retrovirus zinc finger-like domains"/>
    <property type="match status" value="1"/>
</dbReference>
<evidence type="ECO:0000256" key="2">
    <source>
        <dbReference type="SAM" id="MobiDB-lite"/>
    </source>
</evidence>
<feature type="compositionally biased region" description="Basic and acidic residues" evidence="2">
    <location>
        <begin position="9"/>
        <end position="19"/>
    </location>
</feature>
<dbReference type="Pfam" id="PF05380">
    <property type="entry name" value="Peptidase_A17"/>
    <property type="match status" value="1"/>
</dbReference>
<proteinExistence type="predicted"/>
<feature type="region of interest" description="Disordered" evidence="2">
    <location>
        <begin position="1"/>
        <end position="29"/>
    </location>
</feature>
<reference evidence="5" key="1">
    <citation type="submission" date="2025-08" db="UniProtKB">
        <authorList>
            <consortium name="RefSeq"/>
        </authorList>
    </citation>
    <scope>IDENTIFICATION</scope>
</reference>
<protein>
    <submittedName>
        <fullName evidence="5">Uncharacterized protein LOC106814210</fullName>
    </submittedName>
</protein>
<dbReference type="GeneID" id="106814210"/>
<dbReference type="Gene3D" id="4.10.60.10">
    <property type="entry name" value="Zinc finger, CCHC-type"/>
    <property type="match status" value="1"/>
</dbReference>
<sequence length="880" mass="99925">MSQNFGSKDFQKKLPEKSTRRPARASVLASEATKPAEVKLCIFCDKLNHNVDSCQAFGGKTPSERREFLMKNGLCFGCLRQGHLAKKCPKKSNCGKCQNKHPTILHGDYEALHPLLTKIAVLQDRTEIVECPREQSYSRSFIPVNKSHIPTPEVAKKWPHLENLSDKIAPLQNCEVALLIGYDCPRALAPMDVVRGTADEPVGLKTELGWTIVGRTMCATDEEHITHRVLTKPIPEEVKVHGRDEVSFVCRTKISEEITLPQIKILESDFQDKNQETVMSHDDLKFLQIVQSDIHRDAEGFYEMPLPFRDGKPTLPDNKDMAIRRLDHLRKRFKANSTYYEDYRKFLDNVLQHSDAEEVPSKEVDSTTTTSWYIPHHGVYNPKKSEKIRVVFDCSARYKGPCLNDHLLREPDLINSLIGVLSRFREKSVAVMGDVDCMFHQFRVNGEDRDFLRFMWFRNEDMDQEAVAYRMRVHLFGATTSPGCANFGLKKLAADHRGEFSSEVCDFLTYDFYVDDGLKSCATTQEAIKLVEDSRTLCATGNLRLHTFTSNNQRSIPESERAKEQSLDISLGDSQMERVLGIHWSVIPNQFCFRLKLGERPLTRRGVLSAVASVYDPLGCLAPFVLRVPEKFGDIFSCELHHLSDASVSGYGQCSYLRVKNQNQDVHCALVMGKARVCPLKVLSIPRLELAAALVSAKISSVLRTEMTYANIQDYFWTGSKVVLGYINNDARRFHVYVANRVQQIRNMSEPSQWRYVESANNPADHASRGLHVDELIEPNWLKGPAFLWNPRVIVKQPEDTLLLPEDPEVRRVIINRNKTSDGDHRSICDRLSKFSDWRSAINAVAVLVRYVRRVRSTSGGGRPTEGRSNYHHVCAKGGV</sequence>
<dbReference type="RefSeq" id="XP_014673995.1">
    <property type="nucleotide sequence ID" value="XM_014818509.1"/>
</dbReference>
<dbReference type="Gene3D" id="3.10.10.10">
    <property type="entry name" value="HIV Type 1 Reverse Transcriptase, subunit A, domain 1"/>
    <property type="match status" value="1"/>
</dbReference>
<evidence type="ECO:0000259" key="3">
    <source>
        <dbReference type="PROSITE" id="PS50158"/>
    </source>
</evidence>
<dbReference type="PANTHER" id="PTHR47331">
    <property type="entry name" value="PHD-TYPE DOMAIN-CONTAINING PROTEIN"/>
    <property type="match status" value="1"/>
</dbReference>
<evidence type="ECO:0000313" key="5">
    <source>
        <dbReference type="RefSeq" id="XP_014673995.1"/>
    </source>
</evidence>
<keyword evidence="1" id="KW-0479">Metal-binding</keyword>
<dbReference type="SMART" id="SM00343">
    <property type="entry name" value="ZnF_C2HC"/>
    <property type="match status" value="2"/>
</dbReference>
<feature type="domain" description="CCHC-type" evidence="3">
    <location>
        <begin position="75"/>
        <end position="90"/>
    </location>
</feature>
<evidence type="ECO:0000313" key="4">
    <source>
        <dbReference type="Proteomes" id="UP000695022"/>
    </source>
</evidence>
<name>A0ABM1EP74_PRICU</name>